<dbReference type="EMBL" id="CP133594">
    <property type="protein sequence ID" value="WMW23162.1"/>
    <property type="molecule type" value="Genomic_DNA"/>
</dbReference>
<keyword evidence="2" id="KW-1185">Reference proteome</keyword>
<reference evidence="1" key="1">
    <citation type="submission" date="2023-08" db="EMBL/GenBank/DDBJ databases">
        <title>Methanolobus mangrovi sp. nov. and Methanolobus sediminis sp. nov, two novel methylotrophic methanogens isolated from mangrove sediments in China.</title>
        <authorList>
            <person name="Zhou J."/>
        </authorList>
    </citation>
    <scope>NUCLEOTIDE SEQUENCE</scope>
    <source>
        <strain evidence="1">FTZ2</strain>
    </source>
</reference>
<sequence length="121" mass="13678">MSGYRSVSANNHLGDFMGEFVRVITNKSHYRGECVRIDQKNNNVLLINVVMKNDTGWVDITGRMLVMGHAIESIYIEKSFPFDSNESLILSIENGSLMPDSDPALQDLNNFNESGFPEEYK</sequence>
<gene>
    <name evidence="1" type="ORF">RE476_04855</name>
</gene>
<dbReference type="GeneID" id="84229446"/>
<dbReference type="Proteomes" id="UP001183006">
    <property type="component" value="Chromosome"/>
</dbReference>
<dbReference type="RefSeq" id="WP_309309278.1">
    <property type="nucleotide sequence ID" value="NZ_CP133594.1"/>
</dbReference>
<accession>A0AA51YHH6</accession>
<evidence type="ECO:0000313" key="1">
    <source>
        <dbReference type="EMBL" id="WMW23162.1"/>
    </source>
</evidence>
<organism evidence="1 2">
    <name type="scientific">Methanolobus mangrovi</name>
    <dbReference type="NCBI Taxonomy" id="3072977"/>
    <lineage>
        <taxon>Archaea</taxon>
        <taxon>Methanobacteriati</taxon>
        <taxon>Methanobacteriota</taxon>
        <taxon>Stenosarchaea group</taxon>
        <taxon>Methanomicrobia</taxon>
        <taxon>Methanosarcinales</taxon>
        <taxon>Methanosarcinaceae</taxon>
        <taxon>Methanolobus</taxon>
    </lineage>
</organism>
<dbReference type="KEGG" id="mmav:RE476_04855"/>
<dbReference type="AlphaFoldDB" id="A0AA51YHH6"/>
<evidence type="ECO:0000313" key="2">
    <source>
        <dbReference type="Proteomes" id="UP001183006"/>
    </source>
</evidence>
<proteinExistence type="predicted"/>
<name>A0AA51YHH6_9EURY</name>
<protein>
    <submittedName>
        <fullName evidence="1">Uncharacterized protein</fullName>
    </submittedName>
</protein>